<evidence type="ECO:0000313" key="2">
    <source>
        <dbReference type="EMBL" id="HAC26682.1"/>
    </source>
</evidence>
<dbReference type="Gene3D" id="1.10.10.10">
    <property type="entry name" value="Winged helix-like DNA-binding domain superfamily/Winged helix DNA-binding domain"/>
    <property type="match status" value="1"/>
</dbReference>
<dbReference type="EMBL" id="DLYI01000027">
    <property type="protein sequence ID" value="HAC26682.1"/>
    <property type="molecule type" value="Genomic_DNA"/>
</dbReference>
<dbReference type="GO" id="GO:0003700">
    <property type="term" value="F:DNA-binding transcription factor activity"/>
    <property type="evidence" value="ECO:0007669"/>
    <property type="project" value="InterPro"/>
</dbReference>
<feature type="domain" description="HTH lysR-type" evidence="1">
    <location>
        <begin position="2"/>
        <end position="30"/>
    </location>
</feature>
<protein>
    <submittedName>
        <fullName evidence="2">LysR family transcriptional regulator</fullName>
    </submittedName>
</protein>
<dbReference type="InterPro" id="IPR000847">
    <property type="entry name" value="LysR_HTH_N"/>
</dbReference>
<reference evidence="2 3" key="1">
    <citation type="journal article" date="2018" name="Nat. Biotechnol.">
        <title>A standardized bacterial taxonomy based on genome phylogeny substantially revises the tree of life.</title>
        <authorList>
            <person name="Parks D.H."/>
            <person name="Chuvochina M."/>
            <person name="Waite D.W."/>
            <person name="Rinke C."/>
            <person name="Skarshewski A."/>
            <person name="Chaumeil P.A."/>
            <person name="Hugenholtz P."/>
        </authorList>
    </citation>
    <scope>NUCLEOTIDE SEQUENCE [LARGE SCALE GENOMIC DNA]</scope>
    <source>
        <strain evidence="2">UBA9049</strain>
    </source>
</reference>
<dbReference type="PROSITE" id="PS50931">
    <property type="entry name" value="HTH_LYSR"/>
    <property type="match status" value="1"/>
</dbReference>
<proteinExistence type="predicted"/>
<dbReference type="AlphaFoldDB" id="A0A3B8WG19"/>
<organism evidence="2 3">
    <name type="scientific">Marinobacter nauticus</name>
    <name type="common">Marinobacter hydrocarbonoclasticus</name>
    <name type="synonym">Marinobacter aquaeolei</name>
    <dbReference type="NCBI Taxonomy" id="2743"/>
    <lineage>
        <taxon>Bacteria</taxon>
        <taxon>Pseudomonadati</taxon>
        <taxon>Pseudomonadota</taxon>
        <taxon>Gammaproteobacteria</taxon>
        <taxon>Pseudomonadales</taxon>
        <taxon>Marinobacteraceae</taxon>
        <taxon>Marinobacter</taxon>
    </lineage>
</organism>
<evidence type="ECO:0000313" key="3">
    <source>
        <dbReference type="Proteomes" id="UP000261325"/>
    </source>
</evidence>
<feature type="non-terminal residue" evidence="2">
    <location>
        <position position="30"/>
    </location>
</feature>
<comment type="caution">
    <text evidence="2">The sequence shown here is derived from an EMBL/GenBank/DDBJ whole genome shotgun (WGS) entry which is preliminary data.</text>
</comment>
<sequence>MLNLVWLKSFVAVLDHNGFQAAARQLDIAQ</sequence>
<accession>A0A3B8WG19</accession>
<gene>
    <name evidence="2" type="ORF">DCF82_02485</name>
</gene>
<evidence type="ECO:0000259" key="1">
    <source>
        <dbReference type="PROSITE" id="PS50931"/>
    </source>
</evidence>
<name>A0A3B8WG19_MARNT</name>
<dbReference type="Proteomes" id="UP000261325">
    <property type="component" value="Unassembled WGS sequence"/>
</dbReference>
<dbReference type="InterPro" id="IPR036388">
    <property type="entry name" value="WH-like_DNA-bd_sf"/>
</dbReference>